<keyword evidence="8 14" id="KW-0963">Cytoplasm</keyword>
<evidence type="ECO:0000256" key="11">
    <source>
        <dbReference type="ARBA" id="ARBA00022759"/>
    </source>
</evidence>
<dbReference type="GO" id="GO:0004523">
    <property type="term" value="F:RNA-DNA hybrid ribonuclease activity"/>
    <property type="evidence" value="ECO:0007669"/>
    <property type="project" value="UniProtKB-UniRule"/>
</dbReference>
<comment type="cofactor">
    <cofactor evidence="2">
        <name>Mg(2+)</name>
        <dbReference type="ChEBI" id="CHEBI:18420"/>
    </cofactor>
</comment>
<organism evidence="18 19">
    <name type="scientific">Macrococcus lamae</name>
    <dbReference type="NCBI Taxonomy" id="198484"/>
    <lineage>
        <taxon>Bacteria</taxon>
        <taxon>Bacillati</taxon>
        <taxon>Bacillota</taxon>
        <taxon>Bacilli</taxon>
        <taxon>Bacillales</taxon>
        <taxon>Staphylococcaceae</taxon>
        <taxon>Macrococcus</taxon>
    </lineage>
</organism>
<proteinExistence type="inferred from homology"/>
<dbReference type="PANTHER" id="PTHR10954:SF18">
    <property type="entry name" value="RIBONUCLEASE HII"/>
    <property type="match status" value="1"/>
</dbReference>
<reference evidence="18 19" key="1">
    <citation type="submission" date="2019-01" db="EMBL/GenBank/DDBJ databases">
        <title>Draft genome sequences of the type strains of six Macrococcus species.</title>
        <authorList>
            <person name="Mazhar S."/>
            <person name="Altermann E."/>
            <person name="Hill C."/>
            <person name="Mcauliffe O."/>
        </authorList>
    </citation>
    <scope>NUCLEOTIDE SEQUENCE [LARGE SCALE GENOMIC DNA]</scope>
    <source>
        <strain evidence="18 19">CCM4815</strain>
    </source>
</reference>
<comment type="caution">
    <text evidence="18">The sequence shown here is derived from an EMBL/GenBank/DDBJ whole genome shotgun (WGS) entry which is preliminary data.</text>
</comment>
<evidence type="ECO:0000256" key="1">
    <source>
        <dbReference type="ARBA" id="ARBA00000077"/>
    </source>
</evidence>
<evidence type="ECO:0000256" key="14">
    <source>
        <dbReference type="HAMAP-Rule" id="MF_00052"/>
    </source>
</evidence>
<evidence type="ECO:0000256" key="13">
    <source>
        <dbReference type="ARBA" id="ARBA00023211"/>
    </source>
</evidence>
<dbReference type="EC" id="3.1.26.4" evidence="6 14"/>
<dbReference type="Pfam" id="PF01351">
    <property type="entry name" value="RNase_HII"/>
    <property type="match status" value="1"/>
</dbReference>
<evidence type="ECO:0000256" key="7">
    <source>
        <dbReference type="ARBA" id="ARBA00019179"/>
    </source>
</evidence>
<keyword evidence="9 14" id="KW-0540">Nuclease</keyword>
<evidence type="ECO:0000256" key="2">
    <source>
        <dbReference type="ARBA" id="ARBA00001946"/>
    </source>
</evidence>
<gene>
    <name evidence="14" type="primary">rnhB</name>
    <name evidence="18" type="ORF">ERX29_05835</name>
</gene>
<evidence type="ECO:0000259" key="17">
    <source>
        <dbReference type="PROSITE" id="PS51975"/>
    </source>
</evidence>
<evidence type="ECO:0000256" key="16">
    <source>
        <dbReference type="RuleBase" id="RU003515"/>
    </source>
</evidence>
<dbReference type="AlphaFoldDB" id="A0A4R6BUD6"/>
<dbReference type="GO" id="GO:0032299">
    <property type="term" value="C:ribonuclease H2 complex"/>
    <property type="evidence" value="ECO:0007669"/>
    <property type="project" value="TreeGrafter"/>
</dbReference>
<dbReference type="EMBL" id="SCWB01000008">
    <property type="protein sequence ID" value="TDM11902.1"/>
    <property type="molecule type" value="Genomic_DNA"/>
</dbReference>
<protein>
    <recommendedName>
        <fullName evidence="7 14">Ribonuclease HII</fullName>
        <shortName evidence="14">RNase HII</shortName>
        <ecNumber evidence="6 14">3.1.26.4</ecNumber>
    </recommendedName>
</protein>
<dbReference type="NCBIfam" id="NF000594">
    <property type="entry name" value="PRK00015.1-1"/>
    <property type="match status" value="1"/>
</dbReference>
<evidence type="ECO:0000256" key="5">
    <source>
        <dbReference type="ARBA" id="ARBA00007383"/>
    </source>
</evidence>
<comment type="subcellular location">
    <subcellularLocation>
        <location evidence="4 14">Cytoplasm</location>
    </subcellularLocation>
</comment>
<comment type="function">
    <text evidence="3 14 16">Endonuclease that specifically degrades the RNA of RNA-DNA hybrids.</text>
</comment>
<dbReference type="InterPro" id="IPR012337">
    <property type="entry name" value="RNaseH-like_sf"/>
</dbReference>
<keyword evidence="19" id="KW-1185">Reference proteome</keyword>
<dbReference type="SUPFAM" id="SSF53098">
    <property type="entry name" value="Ribonuclease H-like"/>
    <property type="match status" value="1"/>
</dbReference>
<dbReference type="GO" id="GO:0003723">
    <property type="term" value="F:RNA binding"/>
    <property type="evidence" value="ECO:0007669"/>
    <property type="project" value="UniProtKB-UniRule"/>
</dbReference>
<dbReference type="OrthoDB" id="9803420at2"/>
<dbReference type="FunFam" id="3.30.420.10:FF:000006">
    <property type="entry name" value="Ribonuclease HII"/>
    <property type="match status" value="1"/>
</dbReference>
<name>A0A4R6BUD6_9STAP</name>
<comment type="cofactor">
    <cofactor evidence="14 15">
        <name>Mn(2+)</name>
        <dbReference type="ChEBI" id="CHEBI:29035"/>
    </cofactor>
    <cofactor evidence="14 15">
        <name>Mg(2+)</name>
        <dbReference type="ChEBI" id="CHEBI:18420"/>
    </cofactor>
    <text evidence="14 15">Manganese or magnesium. Binds 1 divalent metal ion per monomer in the absence of substrate. May bind a second metal ion after substrate binding.</text>
</comment>
<dbReference type="Proteomes" id="UP000294802">
    <property type="component" value="Unassembled WGS sequence"/>
</dbReference>
<evidence type="ECO:0000256" key="15">
    <source>
        <dbReference type="PROSITE-ProRule" id="PRU01319"/>
    </source>
</evidence>
<keyword evidence="12 14" id="KW-0378">Hydrolase</keyword>
<dbReference type="InterPro" id="IPR024567">
    <property type="entry name" value="RNase_HII/HIII_dom"/>
</dbReference>
<feature type="binding site" evidence="14 15">
    <location>
        <position position="72"/>
    </location>
    <ligand>
        <name>a divalent metal cation</name>
        <dbReference type="ChEBI" id="CHEBI:60240"/>
    </ligand>
</feature>
<dbReference type="CDD" id="cd07182">
    <property type="entry name" value="RNase_HII_bacteria_HII_like"/>
    <property type="match status" value="1"/>
</dbReference>
<feature type="binding site" evidence="14 15">
    <location>
        <position position="71"/>
    </location>
    <ligand>
        <name>a divalent metal cation</name>
        <dbReference type="ChEBI" id="CHEBI:60240"/>
    </ligand>
</feature>
<keyword evidence="11 14" id="KW-0255">Endonuclease</keyword>
<accession>A0A4R6BUD6</accession>
<dbReference type="NCBIfam" id="NF000595">
    <property type="entry name" value="PRK00015.1-3"/>
    <property type="match status" value="1"/>
</dbReference>
<dbReference type="RefSeq" id="WP_133443759.1">
    <property type="nucleotide sequence ID" value="NZ_SCWB01000008.1"/>
</dbReference>
<dbReference type="GO" id="GO:0043137">
    <property type="term" value="P:DNA replication, removal of RNA primer"/>
    <property type="evidence" value="ECO:0007669"/>
    <property type="project" value="TreeGrafter"/>
</dbReference>
<dbReference type="InterPro" id="IPR036397">
    <property type="entry name" value="RNaseH_sf"/>
</dbReference>
<dbReference type="GO" id="GO:0006298">
    <property type="term" value="P:mismatch repair"/>
    <property type="evidence" value="ECO:0007669"/>
    <property type="project" value="TreeGrafter"/>
</dbReference>
<dbReference type="GO" id="GO:0005737">
    <property type="term" value="C:cytoplasm"/>
    <property type="evidence" value="ECO:0007669"/>
    <property type="project" value="UniProtKB-SubCell"/>
</dbReference>
<dbReference type="PANTHER" id="PTHR10954">
    <property type="entry name" value="RIBONUCLEASE H2 SUBUNIT A"/>
    <property type="match status" value="1"/>
</dbReference>
<dbReference type="InterPro" id="IPR001352">
    <property type="entry name" value="RNase_HII/HIII"/>
</dbReference>
<evidence type="ECO:0000256" key="8">
    <source>
        <dbReference type="ARBA" id="ARBA00022490"/>
    </source>
</evidence>
<evidence type="ECO:0000313" key="19">
    <source>
        <dbReference type="Proteomes" id="UP000294802"/>
    </source>
</evidence>
<feature type="binding site" evidence="14 15">
    <location>
        <position position="163"/>
    </location>
    <ligand>
        <name>a divalent metal cation</name>
        <dbReference type="ChEBI" id="CHEBI:60240"/>
    </ligand>
</feature>
<dbReference type="GO" id="GO:0030145">
    <property type="term" value="F:manganese ion binding"/>
    <property type="evidence" value="ECO:0007669"/>
    <property type="project" value="UniProtKB-UniRule"/>
</dbReference>
<evidence type="ECO:0000256" key="6">
    <source>
        <dbReference type="ARBA" id="ARBA00012180"/>
    </source>
</evidence>
<keyword evidence="13 14" id="KW-0464">Manganese</keyword>
<evidence type="ECO:0000256" key="12">
    <source>
        <dbReference type="ARBA" id="ARBA00022801"/>
    </source>
</evidence>
<evidence type="ECO:0000256" key="9">
    <source>
        <dbReference type="ARBA" id="ARBA00022722"/>
    </source>
</evidence>
<keyword evidence="10 14" id="KW-0479">Metal-binding</keyword>
<comment type="catalytic activity">
    <reaction evidence="1 14 15 16">
        <text>Endonucleolytic cleavage to 5'-phosphomonoester.</text>
        <dbReference type="EC" id="3.1.26.4"/>
    </reaction>
</comment>
<dbReference type="Gene3D" id="3.30.420.10">
    <property type="entry name" value="Ribonuclease H-like superfamily/Ribonuclease H"/>
    <property type="match status" value="1"/>
</dbReference>
<sequence length="251" mass="28102">MKLSDLKLKLTLLTDDHELDALYAAETRVGARKLIDSRRRAIAREREQRINYNLASQFENQYKDEIICGIDEVGRGPLAGPVVACAVILEDNHYYPGLTDSKKLSRSKRQSLETLLLESVSDYAIGIASIEEIDAINIYEASKLAMQRAVEALKVKPSVLLIDAMQLNTGLIEEAIIKGDERSVSISAASVLAKEYRDRMMADYDQQYPGYGFADNAGYGTKKHLEAIERLGITPIHRVTFEPVKSKMLHE</sequence>
<evidence type="ECO:0000313" key="18">
    <source>
        <dbReference type="EMBL" id="TDM11902.1"/>
    </source>
</evidence>
<dbReference type="HAMAP" id="MF_00052_B">
    <property type="entry name" value="RNase_HII_B"/>
    <property type="match status" value="1"/>
</dbReference>
<comment type="similarity">
    <text evidence="5 14 16">Belongs to the RNase HII family.</text>
</comment>
<evidence type="ECO:0000256" key="10">
    <source>
        <dbReference type="ARBA" id="ARBA00022723"/>
    </source>
</evidence>
<feature type="domain" description="RNase H type-2" evidence="17">
    <location>
        <begin position="65"/>
        <end position="251"/>
    </location>
</feature>
<dbReference type="PROSITE" id="PS51975">
    <property type="entry name" value="RNASE_H_2"/>
    <property type="match status" value="1"/>
</dbReference>
<dbReference type="InterPro" id="IPR022898">
    <property type="entry name" value="RNase_HII"/>
</dbReference>
<evidence type="ECO:0000256" key="3">
    <source>
        <dbReference type="ARBA" id="ARBA00004065"/>
    </source>
</evidence>
<evidence type="ECO:0000256" key="4">
    <source>
        <dbReference type="ARBA" id="ARBA00004496"/>
    </source>
</evidence>